<protein>
    <submittedName>
        <fullName evidence="1">Uncharacterized protein</fullName>
    </submittedName>
</protein>
<accession>A0A927WNW4</accession>
<dbReference type="AlphaFoldDB" id="A0A927WNW4"/>
<evidence type="ECO:0000313" key="1">
    <source>
        <dbReference type="EMBL" id="MBE6086178.1"/>
    </source>
</evidence>
<organism evidence="1 2">
    <name type="scientific">Selenomonas ruminantium</name>
    <dbReference type="NCBI Taxonomy" id="971"/>
    <lineage>
        <taxon>Bacteria</taxon>
        <taxon>Bacillati</taxon>
        <taxon>Bacillota</taxon>
        <taxon>Negativicutes</taxon>
        <taxon>Selenomonadales</taxon>
        <taxon>Selenomonadaceae</taxon>
        <taxon>Selenomonas</taxon>
    </lineage>
</organism>
<evidence type="ECO:0000313" key="2">
    <source>
        <dbReference type="Proteomes" id="UP000772151"/>
    </source>
</evidence>
<reference evidence="1" key="1">
    <citation type="submission" date="2019-04" db="EMBL/GenBank/DDBJ databases">
        <title>Evolution of Biomass-Degrading Anaerobic Consortia Revealed by Metagenomics.</title>
        <authorList>
            <person name="Peng X."/>
        </authorList>
    </citation>
    <scope>NUCLEOTIDE SEQUENCE</scope>
    <source>
        <strain evidence="1">SIG242</strain>
    </source>
</reference>
<dbReference type="RefSeq" id="WP_303670295.1">
    <property type="nucleotide sequence ID" value="NZ_SVCA01000013.1"/>
</dbReference>
<gene>
    <name evidence="1" type="ORF">E7203_12140</name>
</gene>
<dbReference type="EMBL" id="SVCA01000013">
    <property type="protein sequence ID" value="MBE6086178.1"/>
    <property type="molecule type" value="Genomic_DNA"/>
</dbReference>
<comment type="caution">
    <text evidence="1">The sequence shown here is derived from an EMBL/GenBank/DDBJ whole genome shotgun (WGS) entry which is preliminary data.</text>
</comment>
<name>A0A927WNW4_SELRU</name>
<sequence>MKKRNKDAKRKAFYNEKRDCYLSVDGKYYCYRTWDETGKRSSIQKFEVGKDLSVDLSVFLDESDHDMDLNDRYADEWRNDVFDAKVTNYAANPYDGDGTNPWNTIADKGGSPEDVLFAEPKPENPHVSLVRQVIEEKCTEAQQDFFHNHFGMQKQMEEIRQEEAVRTGKLPSQVAMTNRKNKILDKVAKILGVERVKRCKHNKD</sequence>
<proteinExistence type="predicted"/>
<dbReference type="Proteomes" id="UP000772151">
    <property type="component" value="Unassembled WGS sequence"/>
</dbReference>